<evidence type="ECO:0000313" key="1">
    <source>
        <dbReference type="EMBL" id="EKE43790.1"/>
    </source>
</evidence>
<dbReference type="AlphaFoldDB" id="K2I4H8"/>
<proteinExistence type="predicted"/>
<reference evidence="1 2" key="1">
    <citation type="journal article" date="2012" name="J. Bacteriol.">
        <title>Draft Genome Sequence of Oceaniovalibus guishaninsula JLT2003T.</title>
        <authorList>
            <person name="Tang K."/>
            <person name="Liu K."/>
            <person name="Jiao N."/>
        </authorList>
    </citation>
    <scope>NUCLEOTIDE SEQUENCE [LARGE SCALE GENOMIC DNA]</scope>
    <source>
        <strain evidence="1 2">JLT2003</strain>
    </source>
</reference>
<dbReference type="GO" id="GO:0044780">
    <property type="term" value="P:bacterial-type flagellum assembly"/>
    <property type="evidence" value="ECO:0007669"/>
    <property type="project" value="InterPro"/>
</dbReference>
<dbReference type="SUPFAM" id="SSF140566">
    <property type="entry name" value="FlgN-like"/>
    <property type="match status" value="1"/>
</dbReference>
<keyword evidence="2" id="KW-1185">Reference proteome</keyword>
<comment type="caution">
    <text evidence="1">The sequence shown here is derived from an EMBL/GenBank/DDBJ whole genome shotgun (WGS) entry which is preliminary data.</text>
</comment>
<evidence type="ECO:0000313" key="2">
    <source>
        <dbReference type="Proteomes" id="UP000006765"/>
    </source>
</evidence>
<evidence type="ECO:0008006" key="3">
    <source>
        <dbReference type="Google" id="ProtNLM"/>
    </source>
</evidence>
<dbReference type="STRING" id="1231392.OCGS_2124"/>
<dbReference type="InterPro" id="IPR036679">
    <property type="entry name" value="FlgN-like_sf"/>
</dbReference>
<dbReference type="EMBL" id="AMGO01000047">
    <property type="protein sequence ID" value="EKE43790.1"/>
    <property type="molecule type" value="Genomic_DNA"/>
</dbReference>
<protein>
    <recommendedName>
        <fullName evidence="3">FlgN family protein</fullName>
    </recommendedName>
</protein>
<organism evidence="1 2">
    <name type="scientific">Oceaniovalibus guishaninsula JLT2003</name>
    <dbReference type="NCBI Taxonomy" id="1231392"/>
    <lineage>
        <taxon>Bacteria</taxon>
        <taxon>Pseudomonadati</taxon>
        <taxon>Pseudomonadota</taxon>
        <taxon>Alphaproteobacteria</taxon>
        <taxon>Rhodobacterales</taxon>
        <taxon>Roseobacteraceae</taxon>
        <taxon>Oceaniovalibus</taxon>
    </lineage>
</organism>
<dbReference type="Proteomes" id="UP000006765">
    <property type="component" value="Unassembled WGS sequence"/>
</dbReference>
<name>K2I4H8_9RHOB</name>
<gene>
    <name evidence="1" type="ORF">OCGS_2124</name>
</gene>
<dbReference type="RefSeq" id="WP_007427276.1">
    <property type="nucleotide sequence ID" value="NZ_AMGO01000047.1"/>
</dbReference>
<accession>K2I4H8</accession>
<sequence length="109" mass="11892">MRRNRTDLARLLEDERAALLKGDFAALSRLEGPKERAIDALADLSAAEIEAIGAKAALNQQLLQAAMRGIAAARDRLAAIRDGAQVATYDTDGTVTKMMRVPPTLQRRY</sequence>